<comment type="similarity">
    <text evidence="6">Belongs to the class I-like SAM-binding methyltransferase superfamily. C5-methyltransferase family.</text>
</comment>
<evidence type="ECO:0000313" key="7">
    <source>
        <dbReference type="EMBL" id="MYD91591.1"/>
    </source>
</evidence>
<dbReference type="PANTHER" id="PTHR10629:SF52">
    <property type="entry name" value="DNA (CYTOSINE-5)-METHYLTRANSFERASE 1"/>
    <property type="match status" value="1"/>
</dbReference>
<evidence type="ECO:0000256" key="4">
    <source>
        <dbReference type="ARBA" id="ARBA00022691"/>
    </source>
</evidence>
<reference evidence="7" key="1">
    <citation type="submission" date="2019-09" db="EMBL/GenBank/DDBJ databases">
        <title>Characterisation of the sponge microbiome using genome-centric metagenomics.</title>
        <authorList>
            <person name="Engelberts J.P."/>
            <person name="Robbins S.J."/>
            <person name="De Goeij J.M."/>
            <person name="Aranda M."/>
            <person name="Bell S.C."/>
            <person name="Webster N.S."/>
        </authorList>
    </citation>
    <scope>NUCLEOTIDE SEQUENCE</scope>
    <source>
        <strain evidence="7">SB0662_bin_9</strain>
    </source>
</reference>
<name>A0A6B1DW58_9CHLR</name>
<keyword evidence="2 6" id="KW-0489">Methyltransferase</keyword>
<protein>
    <recommendedName>
        <fullName evidence="1">DNA (cytosine-5-)-methyltransferase</fullName>
        <ecNumber evidence="1">2.1.1.37</ecNumber>
    </recommendedName>
</protein>
<evidence type="ECO:0000256" key="6">
    <source>
        <dbReference type="PROSITE-ProRule" id="PRU01016"/>
    </source>
</evidence>
<dbReference type="SUPFAM" id="SSF53335">
    <property type="entry name" value="S-adenosyl-L-methionine-dependent methyltransferases"/>
    <property type="match status" value="1"/>
</dbReference>
<evidence type="ECO:0000256" key="1">
    <source>
        <dbReference type="ARBA" id="ARBA00011975"/>
    </source>
</evidence>
<dbReference type="GO" id="GO:0032259">
    <property type="term" value="P:methylation"/>
    <property type="evidence" value="ECO:0007669"/>
    <property type="project" value="UniProtKB-KW"/>
</dbReference>
<sequence>MRAVSLFSNCGAGDVGFAAAGFQFRVVSELVEKRLEVARLNHPNAVAVSGDLRRTWSVVVDSFREVQGSEAPVLLSGCPPCQGMSSARGDRGKESDPDVGSRDGRNLLVLPIAEVAKKLRPMFIVVENVPAFLRRRVWDPDSMTPRAAAKILCNRLESDYCVYAAVVDLCEFGIPQHRSRAFLTFVRKDTDALSVLRRTGRAPFPAPTHGGPDAPHFVTVDDALRESGLPALDAGSTESAGSIGHPMHRVPVWLDQRYAMVAAIPPGSGASAWETDHCERCDAKGIASFEAVCPTCQSSMLRPTVRNADGSWRLVKGFRSSSYRRMDPARPAATITTASGNIGSDRTLHPWENRVLSPAECSWLQTIPSTFQWGDSMDKWGHTSVRQMIGEAVPPRFTMLHGKVLAALANGHEVPETLSQRDGRCQKAMAKLEGC</sequence>
<dbReference type="AlphaFoldDB" id="A0A6B1DW58"/>
<dbReference type="InterPro" id="IPR029063">
    <property type="entry name" value="SAM-dependent_MTases_sf"/>
</dbReference>
<accession>A0A6B1DW58</accession>
<dbReference type="InterPro" id="IPR001525">
    <property type="entry name" value="C5_MeTfrase"/>
</dbReference>
<dbReference type="Gene3D" id="3.90.120.10">
    <property type="entry name" value="DNA Methylase, subunit A, domain 2"/>
    <property type="match status" value="1"/>
</dbReference>
<comment type="caution">
    <text evidence="7">The sequence shown here is derived from an EMBL/GenBank/DDBJ whole genome shotgun (WGS) entry which is preliminary data.</text>
</comment>
<organism evidence="7">
    <name type="scientific">Caldilineaceae bacterium SB0662_bin_9</name>
    <dbReference type="NCBI Taxonomy" id="2605258"/>
    <lineage>
        <taxon>Bacteria</taxon>
        <taxon>Bacillati</taxon>
        <taxon>Chloroflexota</taxon>
        <taxon>Caldilineae</taxon>
        <taxon>Caldilineales</taxon>
        <taxon>Caldilineaceae</taxon>
    </lineage>
</organism>
<dbReference type="GO" id="GO:0009307">
    <property type="term" value="P:DNA restriction-modification system"/>
    <property type="evidence" value="ECO:0007669"/>
    <property type="project" value="UniProtKB-KW"/>
</dbReference>
<keyword evidence="4 6" id="KW-0949">S-adenosyl-L-methionine</keyword>
<dbReference type="GO" id="GO:0044027">
    <property type="term" value="P:negative regulation of gene expression via chromosomal CpG island methylation"/>
    <property type="evidence" value="ECO:0007669"/>
    <property type="project" value="TreeGrafter"/>
</dbReference>
<dbReference type="PRINTS" id="PR00105">
    <property type="entry name" value="C5METTRFRASE"/>
</dbReference>
<proteinExistence type="inferred from homology"/>
<dbReference type="PANTHER" id="PTHR10629">
    <property type="entry name" value="CYTOSINE-SPECIFIC METHYLTRANSFERASE"/>
    <property type="match status" value="1"/>
</dbReference>
<dbReference type="InterPro" id="IPR050390">
    <property type="entry name" value="C5-Methyltransferase"/>
</dbReference>
<dbReference type="PROSITE" id="PS51679">
    <property type="entry name" value="SAM_MT_C5"/>
    <property type="match status" value="1"/>
</dbReference>
<keyword evidence="3 6" id="KW-0808">Transferase</keyword>
<evidence type="ECO:0000256" key="5">
    <source>
        <dbReference type="ARBA" id="ARBA00022747"/>
    </source>
</evidence>
<dbReference type="GO" id="GO:0003886">
    <property type="term" value="F:DNA (cytosine-5-)-methyltransferase activity"/>
    <property type="evidence" value="ECO:0007669"/>
    <property type="project" value="UniProtKB-EC"/>
</dbReference>
<feature type="active site" evidence="6">
    <location>
        <position position="81"/>
    </location>
</feature>
<evidence type="ECO:0000256" key="2">
    <source>
        <dbReference type="ARBA" id="ARBA00022603"/>
    </source>
</evidence>
<gene>
    <name evidence="7" type="ORF">F4Y08_14885</name>
</gene>
<dbReference type="EC" id="2.1.1.37" evidence="1"/>
<dbReference type="GO" id="GO:0003677">
    <property type="term" value="F:DNA binding"/>
    <property type="evidence" value="ECO:0007669"/>
    <property type="project" value="TreeGrafter"/>
</dbReference>
<keyword evidence="5" id="KW-0680">Restriction system</keyword>
<dbReference type="Pfam" id="PF00145">
    <property type="entry name" value="DNA_methylase"/>
    <property type="match status" value="2"/>
</dbReference>
<dbReference type="Gene3D" id="3.40.50.150">
    <property type="entry name" value="Vaccinia Virus protein VP39"/>
    <property type="match status" value="1"/>
</dbReference>
<dbReference type="EMBL" id="VXPY01000104">
    <property type="protein sequence ID" value="MYD91591.1"/>
    <property type="molecule type" value="Genomic_DNA"/>
</dbReference>
<evidence type="ECO:0000256" key="3">
    <source>
        <dbReference type="ARBA" id="ARBA00022679"/>
    </source>
</evidence>